<proteinExistence type="predicted"/>
<comment type="caution">
    <text evidence="2">The sequence shown here is derived from an EMBL/GenBank/DDBJ whole genome shotgun (WGS) entry which is preliminary data.</text>
</comment>
<evidence type="ECO:0000313" key="3">
    <source>
        <dbReference type="Proteomes" id="UP000261905"/>
    </source>
</evidence>
<feature type="domain" description="Aminoacyl-transfer RNA synthetases class-II family profile" evidence="1">
    <location>
        <begin position="219"/>
        <end position="379"/>
    </location>
</feature>
<name>A0A371P7V6_9BACL</name>
<evidence type="ECO:0000259" key="1">
    <source>
        <dbReference type="PROSITE" id="PS50862"/>
    </source>
</evidence>
<keyword evidence="3" id="KW-1185">Reference proteome</keyword>
<protein>
    <recommendedName>
        <fullName evidence="1">Aminoacyl-transfer RNA synthetases class-II family profile domain-containing protein</fullName>
    </recommendedName>
</protein>
<gene>
    <name evidence="2" type="ORF">DX130_21675</name>
</gene>
<dbReference type="InterPro" id="IPR045864">
    <property type="entry name" value="aa-tRNA-synth_II/BPL/LPL"/>
</dbReference>
<evidence type="ECO:0000313" key="2">
    <source>
        <dbReference type="EMBL" id="REK71600.1"/>
    </source>
</evidence>
<dbReference type="GO" id="GO:0140096">
    <property type="term" value="F:catalytic activity, acting on a protein"/>
    <property type="evidence" value="ECO:0007669"/>
    <property type="project" value="UniProtKB-ARBA"/>
</dbReference>
<dbReference type="EMBL" id="QUBQ01000005">
    <property type="protein sequence ID" value="REK71600.1"/>
    <property type="molecule type" value="Genomic_DNA"/>
</dbReference>
<dbReference type="RefSeq" id="WP_116048915.1">
    <property type="nucleotide sequence ID" value="NZ_QUBQ01000005.1"/>
</dbReference>
<dbReference type="AlphaFoldDB" id="A0A371P7V6"/>
<dbReference type="GO" id="GO:0016740">
    <property type="term" value="F:transferase activity"/>
    <property type="evidence" value="ECO:0007669"/>
    <property type="project" value="UniProtKB-ARBA"/>
</dbReference>
<dbReference type="PROSITE" id="PS50862">
    <property type="entry name" value="AA_TRNA_LIGASE_II"/>
    <property type="match status" value="1"/>
</dbReference>
<dbReference type="OrthoDB" id="583154at2"/>
<dbReference type="Proteomes" id="UP000261905">
    <property type="component" value="Unassembled WGS sequence"/>
</dbReference>
<accession>A0A371P7V6</accession>
<dbReference type="SUPFAM" id="SSF55681">
    <property type="entry name" value="Class II aaRS and biotin synthetases"/>
    <property type="match status" value="1"/>
</dbReference>
<reference evidence="2 3" key="1">
    <citation type="submission" date="2018-08" db="EMBL/GenBank/DDBJ databases">
        <title>Paenibacillus sp. M4BSY-1, whole genome shotgun sequence.</title>
        <authorList>
            <person name="Tuo L."/>
        </authorList>
    </citation>
    <scope>NUCLEOTIDE SEQUENCE [LARGE SCALE GENOMIC DNA]</scope>
    <source>
        <strain evidence="2 3">M4BSY-1</strain>
    </source>
</reference>
<sequence>MNVSFDIPVKLVDKVEILLERVPYLSESILGITYCKDKQVVELILNEIGMNSGQLNELRESYQDLCSSLENTRVIKERVVKSNLIPVNRKQWEFNENKYEYPCFMDEYDITLMEGLDSEFTKIAINHGAVKREYPSVLSKHNMTRNQYHIHFPQNIFGVTSVPHEYEAINNFRNKTQTESYDESFKYNGDILQPCICYHCYEELQGMTLLEGKILTGKGKCFRHEIEWRKDNFRRNEFSMREIVIIGQESMVVDMRNQILENVWGLFESFGLKGRISTATDPFFFSQDLKTKGTYQMMSNAKYELLVTTSNGKEVSIASFNYCQDMLCSKYEIKGRDEVALHSGCVAFGIDRWKEALIDVHGREFNKWNEIDIMRGILL</sequence>
<dbReference type="InterPro" id="IPR006195">
    <property type="entry name" value="aa-tRNA-synth_II"/>
</dbReference>
<dbReference type="Gene3D" id="3.30.930.10">
    <property type="entry name" value="Bira Bifunctional Protein, Domain 2"/>
    <property type="match status" value="1"/>
</dbReference>
<organism evidence="2 3">
    <name type="scientific">Paenibacillus paeoniae</name>
    <dbReference type="NCBI Taxonomy" id="2292705"/>
    <lineage>
        <taxon>Bacteria</taxon>
        <taxon>Bacillati</taxon>
        <taxon>Bacillota</taxon>
        <taxon>Bacilli</taxon>
        <taxon>Bacillales</taxon>
        <taxon>Paenibacillaceae</taxon>
        <taxon>Paenibacillus</taxon>
    </lineage>
</organism>